<evidence type="ECO:0000313" key="2">
    <source>
        <dbReference type="EMBL" id="UJF32076.1"/>
    </source>
</evidence>
<keyword evidence="2" id="KW-0808">Transferase</keyword>
<reference evidence="2 3" key="1">
    <citation type="journal article" date="2024" name="Int. J. Syst. Evol. Microbiol.">
        <title>Paenibacillus hexagrammi sp. nov., a novel bacterium isolated from the gut content of Hexagrammos agrammus.</title>
        <authorList>
            <person name="Jung H.K."/>
            <person name="Kim D.G."/>
            <person name="Zin H."/>
            <person name="Park J."/>
            <person name="Jung H."/>
            <person name="Kim Y.O."/>
            <person name="Kong H.J."/>
            <person name="Kim J.W."/>
            <person name="Kim Y.S."/>
        </authorList>
    </citation>
    <scope>NUCLEOTIDE SEQUENCE [LARGE SCALE GENOMIC DNA]</scope>
    <source>
        <strain evidence="2 3">YPD9-1</strain>
    </source>
</reference>
<dbReference type="Proteomes" id="UP001649230">
    <property type="component" value="Chromosome"/>
</dbReference>
<accession>A0ABY3SFV2</accession>
<keyword evidence="3" id="KW-1185">Reference proteome</keyword>
<dbReference type="InterPro" id="IPR055259">
    <property type="entry name" value="YkvP/CgeB_Glyco_trans-like"/>
</dbReference>
<evidence type="ECO:0000313" key="3">
    <source>
        <dbReference type="Proteomes" id="UP001649230"/>
    </source>
</evidence>
<gene>
    <name evidence="2" type="ORF">L0M14_20405</name>
</gene>
<dbReference type="SUPFAM" id="SSF53756">
    <property type="entry name" value="UDP-Glycosyltransferase/glycogen phosphorylase"/>
    <property type="match status" value="1"/>
</dbReference>
<organism evidence="2 3">
    <name type="scientific">Paenibacillus hexagrammi</name>
    <dbReference type="NCBI Taxonomy" id="2908839"/>
    <lineage>
        <taxon>Bacteria</taxon>
        <taxon>Bacillati</taxon>
        <taxon>Bacillota</taxon>
        <taxon>Bacilli</taxon>
        <taxon>Bacillales</taxon>
        <taxon>Paenibacillaceae</taxon>
        <taxon>Paenibacillus</taxon>
    </lineage>
</organism>
<dbReference type="RefSeq" id="WP_235118421.1">
    <property type="nucleotide sequence ID" value="NZ_CP090978.1"/>
</dbReference>
<protein>
    <submittedName>
        <fullName evidence="2">Glycosyltransferase</fullName>
        <ecNumber evidence="2">2.4.-.-</ecNumber>
    </submittedName>
</protein>
<dbReference type="GO" id="GO:0016757">
    <property type="term" value="F:glycosyltransferase activity"/>
    <property type="evidence" value="ECO:0007669"/>
    <property type="project" value="UniProtKB-KW"/>
</dbReference>
<proteinExistence type="predicted"/>
<dbReference type="Pfam" id="PF13524">
    <property type="entry name" value="Glyco_trans_1_2"/>
    <property type="match status" value="1"/>
</dbReference>
<feature type="domain" description="Spore protein YkvP/CgeB glycosyl transferase-like" evidence="1">
    <location>
        <begin position="200"/>
        <end position="358"/>
    </location>
</feature>
<evidence type="ECO:0000259" key="1">
    <source>
        <dbReference type="Pfam" id="PF13524"/>
    </source>
</evidence>
<keyword evidence="2" id="KW-0328">Glycosyltransferase</keyword>
<name>A0ABY3SFV2_9BACL</name>
<dbReference type="EC" id="2.4.-.-" evidence="2"/>
<dbReference type="EMBL" id="CP090978">
    <property type="protein sequence ID" value="UJF32076.1"/>
    <property type="molecule type" value="Genomic_DNA"/>
</dbReference>
<sequence length="367" mass="42759">MRRSRTDWDRGQQDGYERGWRHGYHLGRCKGIMSRIPEDRKRREIRVLYVSSGLWSYRPLDSGITEELEAVCAEVRVALPTDPVADIAKAYRPDLVLSLNSVELLKVHIIDEIRAMGILTAVWFTDDPYYSDVTVDIAKHYDYVFTLEMNSVPLYRQAGCRHVYYLPFGVNRSLFHPQPASPEHSVDVIFIGSAFRNRVAFFDEIAPELSSMNLLIAGYWWDRLQHYDVLQSKIRTGYWISPEESARYYSSAKIVINMHRAIDDETNRNSSGIQAESINPRTFEISACAPLQLTDVRANLSAMYRSGLDIATYDSPQELVRQIQYYLGHEEQRQEIAWRGLERTMREHTYRTRIQRMFEPIYDGHSE</sequence>